<dbReference type="SUPFAM" id="SSF51445">
    <property type="entry name" value="(Trans)glycosidases"/>
    <property type="match status" value="1"/>
</dbReference>
<gene>
    <name evidence="9" type="ORF">GCM10008942_40330</name>
</gene>
<dbReference type="InterPro" id="IPR057739">
    <property type="entry name" value="Glyco_hydro_29_N"/>
</dbReference>
<feature type="domain" description="F5/8 type C" evidence="8">
    <location>
        <begin position="588"/>
        <end position="741"/>
    </location>
</feature>
<dbReference type="InterPro" id="IPR000933">
    <property type="entry name" value="Glyco_hydro_29"/>
</dbReference>
<reference evidence="9 10" key="1">
    <citation type="journal article" date="2019" name="Int. J. Syst. Evol. Microbiol.">
        <title>The Global Catalogue of Microorganisms (GCM) 10K type strain sequencing project: providing services to taxonomists for standard genome sequencing and annotation.</title>
        <authorList>
            <consortium name="The Broad Institute Genomics Platform"/>
            <consortium name="The Broad Institute Genome Sequencing Center for Infectious Disease"/>
            <person name="Wu L."/>
            <person name="Ma J."/>
        </authorList>
    </citation>
    <scope>NUCLEOTIDE SEQUENCE [LARGE SCALE GENOMIC DNA]</scope>
    <source>
        <strain evidence="9 10">JCM 15089</strain>
    </source>
</reference>
<feature type="region of interest" description="Disordered" evidence="6">
    <location>
        <begin position="183"/>
        <end position="209"/>
    </location>
</feature>
<keyword evidence="10" id="KW-1185">Reference proteome</keyword>
<dbReference type="Pfam" id="PF01120">
    <property type="entry name" value="Alpha_L_fucos"/>
    <property type="match status" value="1"/>
</dbReference>
<accession>A0ABN1FBG3</accession>
<evidence type="ECO:0000256" key="6">
    <source>
        <dbReference type="SAM" id="MobiDB-lite"/>
    </source>
</evidence>
<dbReference type="InterPro" id="IPR017853">
    <property type="entry name" value="GH"/>
</dbReference>
<evidence type="ECO:0000313" key="10">
    <source>
        <dbReference type="Proteomes" id="UP001499951"/>
    </source>
</evidence>
<evidence type="ECO:0000256" key="2">
    <source>
        <dbReference type="ARBA" id="ARBA00012662"/>
    </source>
</evidence>
<feature type="chain" id="PRO_5047513186" description="alpha-L-fucosidase" evidence="7">
    <location>
        <begin position="22"/>
        <end position="745"/>
    </location>
</feature>
<sequence length="745" mass="81025">MPSKISCAAAVTMLGFTAAFGQPAEKAIPYADVQVIAAGDSAAVIAEKAAKVLPRANQRTWMRLENTYFLHFGPNTFRGLEWGDGREDPAIFNPSALDAEQWVRTIKEAGGREIILVAKHHDGLNLWPTRYSDHSVAASPWRGGKGDLVREVADAARKHGVKLGLYLSPADLWQLKTNPKNPSGYYGDDSAKKRSTIPTDPASFTSDPAKPRASKFGRFSYTVDDYNRYFLNQLYELLTEYGPVQEVWFDGANPDPSVHETYDYAAWYDLIRKLQPGAMIFGKGPDARWVGNESGVGRTTEWSVIPLPKAPADFNWPDMQDEDLGSRAKLVPGSHLWWFPAEVNTSILYGWFWHPKKRVKTAADLVDVYYQSVGRNGNMLLNLPPDTRGLIPDDQLASLRLMAEVVKDTFAKNLAAGGTLTADSTAKGHAAARVLDGSLDTWWEAARGQRQATLTLQLPAPVTFDVVSLQEAVDRRGQRIENFAVDVWDGSAWKQIDAQTTIGHKRLLRWDTPVTSDRVRIRITAARLEPALAEIGLFKQAELVRPPVISERTVDGLVTLNSPKGLKVVYTVDGSVPTPTSPVYSGPVALVRGGVVNAACVGADGRLGMMASKSFSGFAPAGWTSADGVKAIDGDPATIWQGKTLPTSLTVDMGRALAIGGFSYLPSGDAAGAVDTYRFETSLDGRIWTISSEGRFGNIENSPLLQEATFAPVTARFFRFTALKLAKGTAAGIAEISVLPAETAP</sequence>
<dbReference type="SUPFAM" id="SSF49785">
    <property type="entry name" value="Galactose-binding domain-like"/>
    <property type="match status" value="2"/>
</dbReference>
<comment type="similarity">
    <text evidence="1">Belongs to the glycosyl hydrolase 29 family.</text>
</comment>
<dbReference type="Pfam" id="PF00754">
    <property type="entry name" value="F5_F8_type_C"/>
    <property type="match status" value="2"/>
</dbReference>
<dbReference type="Gene3D" id="3.20.20.80">
    <property type="entry name" value="Glycosidases"/>
    <property type="match status" value="1"/>
</dbReference>
<feature type="compositionally biased region" description="Polar residues" evidence="6">
    <location>
        <begin position="196"/>
        <end position="206"/>
    </location>
</feature>
<evidence type="ECO:0000256" key="1">
    <source>
        <dbReference type="ARBA" id="ARBA00007951"/>
    </source>
</evidence>
<evidence type="ECO:0000256" key="5">
    <source>
        <dbReference type="ARBA" id="ARBA00023295"/>
    </source>
</evidence>
<dbReference type="PANTHER" id="PTHR10030">
    <property type="entry name" value="ALPHA-L-FUCOSIDASE"/>
    <property type="match status" value="1"/>
</dbReference>
<dbReference type="Proteomes" id="UP001499951">
    <property type="component" value="Unassembled WGS sequence"/>
</dbReference>
<evidence type="ECO:0000256" key="7">
    <source>
        <dbReference type="SAM" id="SignalP"/>
    </source>
</evidence>
<name>A0ABN1FBG3_9PROT</name>
<dbReference type="EC" id="3.2.1.51" evidence="2"/>
<feature type="domain" description="F5/8 type C" evidence="8">
    <location>
        <begin position="394"/>
        <end position="540"/>
    </location>
</feature>
<dbReference type="RefSeq" id="WP_208394005.1">
    <property type="nucleotide sequence ID" value="NZ_BAAADD010000013.1"/>
</dbReference>
<dbReference type="InterPro" id="IPR059177">
    <property type="entry name" value="GH29D-like_dom"/>
</dbReference>
<organism evidence="9 10">
    <name type="scientific">Rhizomicrobium electricum</name>
    <dbReference type="NCBI Taxonomy" id="480070"/>
    <lineage>
        <taxon>Bacteria</taxon>
        <taxon>Pseudomonadati</taxon>
        <taxon>Pseudomonadota</taxon>
        <taxon>Alphaproteobacteria</taxon>
        <taxon>Micropepsales</taxon>
        <taxon>Micropepsaceae</taxon>
        <taxon>Rhizomicrobium</taxon>
    </lineage>
</organism>
<dbReference type="InterPro" id="IPR008979">
    <property type="entry name" value="Galactose-bd-like_sf"/>
</dbReference>
<keyword evidence="5" id="KW-0326">Glycosidase</keyword>
<proteinExistence type="inferred from homology"/>
<dbReference type="PROSITE" id="PS50022">
    <property type="entry name" value="FA58C_3"/>
    <property type="match status" value="2"/>
</dbReference>
<evidence type="ECO:0000256" key="3">
    <source>
        <dbReference type="ARBA" id="ARBA00022729"/>
    </source>
</evidence>
<comment type="caution">
    <text evidence="9">The sequence shown here is derived from an EMBL/GenBank/DDBJ whole genome shotgun (WGS) entry which is preliminary data.</text>
</comment>
<dbReference type="Pfam" id="PF13290">
    <property type="entry name" value="CHB_HEX_C_1"/>
    <property type="match status" value="1"/>
</dbReference>
<keyword evidence="4" id="KW-0378">Hydrolase</keyword>
<evidence type="ECO:0000259" key="8">
    <source>
        <dbReference type="PROSITE" id="PS50022"/>
    </source>
</evidence>
<keyword evidence="3 7" id="KW-0732">Signal</keyword>
<dbReference type="InterPro" id="IPR000421">
    <property type="entry name" value="FA58C"/>
</dbReference>
<evidence type="ECO:0000313" key="9">
    <source>
        <dbReference type="EMBL" id="GAA0587242.1"/>
    </source>
</evidence>
<dbReference type="EMBL" id="BAAADD010000013">
    <property type="protein sequence ID" value="GAA0587242.1"/>
    <property type="molecule type" value="Genomic_DNA"/>
</dbReference>
<protein>
    <recommendedName>
        <fullName evidence="2">alpha-L-fucosidase</fullName>
        <ecNumber evidence="2">3.2.1.51</ecNumber>
    </recommendedName>
</protein>
<dbReference type="Gene3D" id="2.60.120.260">
    <property type="entry name" value="Galactose-binding domain-like"/>
    <property type="match status" value="2"/>
</dbReference>
<feature type="signal peptide" evidence="7">
    <location>
        <begin position="1"/>
        <end position="21"/>
    </location>
</feature>
<evidence type="ECO:0000256" key="4">
    <source>
        <dbReference type="ARBA" id="ARBA00022801"/>
    </source>
</evidence>
<dbReference type="PANTHER" id="PTHR10030:SF37">
    <property type="entry name" value="ALPHA-L-FUCOSIDASE-RELATED"/>
    <property type="match status" value="1"/>
</dbReference>
<dbReference type="SMART" id="SM00812">
    <property type="entry name" value="Alpha_L_fucos"/>
    <property type="match status" value="1"/>
</dbReference>